<comment type="caution">
    <text evidence="2">The sequence shown here is derived from an EMBL/GenBank/DDBJ whole genome shotgun (WGS) entry which is preliminary data.</text>
</comment>
<evidence type="ECO:0000256" key="1">
    <source>
        <dbReference type="SAM" id="Phobius"/>
    </source>
</evidence>
<reference evidence="2" key="1">
    <citation type="journal article" date="2015" name="Nature">
        <title>Complex archaea that bridge the gap between prokaryotes and eukaryotes.</title>
        <authorList>
            <person name="Spang A."/>
            <person name="Saw J.H."/>
            <person name="Jorgensen S.L."/>
            <person name="Zaremba-Niedzwiedzka K."/>
            <person name="Martijn J."/>
            <person name="Lind A.E."/>
            <person name="van Eijk R."/>
            <person name="Schleper C."/>
            <person name="Guy L."/>
            <person name="Ettema T.J."/>
        </authorList>
    </citation>
    <scope>NUCLEOTIDE SEQUENCE</scope>
</reference>
<organism evidence="2">
    <name type="scientific">marine sediment metagenome</name>
    <dbReference type="NCBI Taxonomy" id="412755"/>
    <lineage>
        <taxon>unclassified sequences</taxon>
        <taxon>metagenomes</taxon>
        <taxon>ecological metagenomes</taxon>
    </lineage>
</organism>
<sequence length="74" mass="7855">LLLLAAQVVLDVGPLYLLIDRASYMPRWGSALIIIGLMMMTVALVGLNAPLGATSAAIGAAIWSVVFLFRGRKL</sequence>
<feature type="transmembrane region" description="Helical" evidence="1">
    <location>
        <begin position="28"/>
        <end position="45"/>
    </location>
</feature>
<keyword evidence="1" id="KW-0472">Membrane</keyword>
<feature type="non-terminal residue" evidence="2">
    <location>
        <position position="1"/>
    </location>
</feature>
<dbReference type="EMBL" id="LAZR01023731">
    <property type="protein sequence ID" value="KKL77503.1"/>
    <property type="molecule type" value="Genomic_DNA"/>
</dbReference>
<evidence type="ECO:0000313" key="2">
    <source>
        <dbReference type="EMBL" id="KKL77503.1"/>
    </source>
</evidence>
<proteinExistence type="predicted"/>
<feature type="transmembrane region" description="Helical" evidence="1">
    <location>
        <begin position="51"/>
        <end position="69"/>
    </location>
</feature>
<accession>A0A0F9ETQ6</accession>
<gene>
    <name evidence="2" type="ORF">LCGC14_2034190</name>
</gene>
<dbReference type="AlphaFoldDB" id="A0A0F9ETQ6"/>
<protein>
    <submittedName>
        <fullName evidence="2">Uncharacterized protein</fullName>
    </submittedName>
</protein>
<keyword evidence="1" id="KW-1133">Transmembrane helix</keyword>
<name>A0A0F9ETQ6_9ZZZZ</name>
<keyword evidence="1" id="KW-0812">Transmembrane</keyword>